<keyword evidence="2" id="KW-1185">Reference proteome</keyword>
<organism evidence="1 2">
    <name type="scientific">Paenibacillus nanensis</name>
    <dbReference type="NCBI Taxonomy" id="393251"/>
    <lineage>
        <taxon>Bacteria</taxon>
        <taxon>Bacillati</taxon>
        <taxon>Bacillota</taxon>
        <taxon>Bacilli</taxon>
        <taxon>Bacillales</taxon>
        <taxon>Paenibacillaceae</taxon>
        <taxon>Paenibacillus</taxon>
    </lineage>
</organism>
<reference evidence="1 2" key="1">
    <citation type="submission" date="2018-09" db="EMBL/GenBank/DDBJ databases">
        <title>Paenibacillus aracenensis nov. sp. isolated from a cave in southern Spain.</title>
        <authorList>
            <person name="Jurado V."/>
            <person name="Gutierrez-Patricio S."/>
            <person name="Gonzalez-Pimentel J.L."/>
            <person name="Miller A.Z."/>
            <person name="Laiz L."/>
            <person name="Saiz-Jimenez C."/>
        </authorList>
    </citation>
    <scope>NUCLEOTIDE SEQUENCE [LARGE SCALE GENOMIC DNA]</scope>
    <source>
        <strain evidence="1 2">DSM 22867</strain>
    </source>
</reference>
<dbReference type="RefSeq" id="WP_119597421.1">
    <property type="nucleotide sequence ID" value="NZ_QXQA01000001.1"/>
</dbReference>
<comment type="caution">
    <text evidence="1">The sequence shown here is derived from an EMBL/GenBank/DDBJ whole genome shotgun (WGS) entry which is preliminary data.</text>
</comment>
<sequence>MFKYMLSSIDTHADKGFGVTAEAFKKAADHLCNSDFKEGMLVQGEMPVLYLYRHSIELFLKSLIMHIHEELSITYMNVTASGNHQFLVNDKGKPLYIENCHSLKLLFEYFCKIIKENEERLRTQASKASWLITGRIRGYMKSIYELDDKSDYFRYPISRDQSKDKAKYSMKKIKNKDFGRLTKSVGGKVIFATKNGSGELKDIYMKDENVLNEMTTALRNTADFFSGFHIMTRMELCNGW</sequence>
<accession>A0A3A1VK95</accession>
<gene>
    <name evidence="1" type="ORF">D3P08_00170</name>
</gene>
<dbReference type="EMBL" id="QXQA01000001">
    <property type="protein sequence ID" value="RIX60046.1"/>
    <property type="molecule type" value="Genomic_DNA"/>
</dbReference>
<evidence type="ECO:0000313" key="2">
    <source>
        <dbReference type="Proteomes" id="UP000266482"/>
    </source>
</evidence>
<name>A0A3A1VK95_9BACL</name>
<evidence type="ECO:0000313" key="1">
    <source>
        <dbReference type="EMBL" id="RIX60046.1"/>
    </source>
</evidence>
<protein>
    <submittedName>
        <fullName evidence="1">Uncharacterized protein</fullName>
    </submittedName>
</protein>
<dbReference type="AlphaFoldDB" id="A0A3A1VK95"/>
<proteinExistence type="predicted"/>
<dbReference type="OrthoDB" id="9181631at2"/>
<dbReference type="Proteomes" id="UP000266482">
    <property type="component" value="Unassembled WGS sequence"/>
</dbReference>